<dbReference type="InterPro" id="IPR013087">
    <property type="entry name" value="Znf_C2H2_type"/>
</dbReference>
<feature type="compositionally biased region" description="Basic and acidic residues" evidence="13">
    <location>
        <begin position="353"/>
        <end position="364"/>
    </location>
</feature>
<dbReference type="Proteomes" id="UP000317650">
    <property type="component" value="Chromosome 8"/>
</dbReference>
<gene>
    <name evidence="15" type="ORF">C4D60_Mb08t10180</name>
</gene>
<dbReference type="EC" id="2.3.2.27" evidence="4"/>
<dbReference type="InterPro" id="IPR041888">
    <property type="entry name" value="RING-HC_ZNF598/HEL2"/>
</dbReference>
<dbReference type="PROSITE" id="PS00028">
    <property type="entry name" value="ZINC_FINGER_C2H2_1"/>
    <property type="match status" value="1"/>
</dbReference>
<comment type="subcellular location">
    <subcellularLocation>
        <location evidence="2">Cytoplasm</location>
    </subcellularLocation>
</comment>
<sequence>MDDSCAVCADALEWVAYGPCGHREVCSTCVVRLRFVLADRRCCICKTECSFVFVTKALGDYTRVVADFSVFPAGPTEGQVGQYWFHEDTQAFFDDVDHYRMIKAMCRLSCSVCDKNAEVQGGESAKRRIRFRSIEQLNGHLRHQHNLFMCNLCLEGRKVFICEQKLYTRSQLNQHKSTGDSEVDGNESERGGFMGHPSCEFCRNRFYGDNELYMHMSTEHYTCHICQRQHPGQYDYFRDYNDLEMHFRQEHFLCENEACLEKKFVVFQTESEMKRHNTLEHGGHMSRSKRNAALRIPTSFRYRRNEQEQRRGRGHGFRPDPSGDQLSMAIQASLEMAVADGRFQDSSFGSRMNAEHGETRRADAVRNSSEVSNVNAGSEAPLSTPLSLSQSSRTTPILEESSFPPLGDRELPEPSSRYAQALSQSSRNAVKLREESFPPLPGATSKPKPIHGSESSSTNTFAARIQRNRGSVVVNSAPSRPPEYHEIFPSTSQLRATPNYGFTSSTSTSSQLGGKPIRENAHRSPSSSSTAYNLDTVNRMKHSASAPNLAEGSFLNQAVPGVSSGAKGEEPLTQSNQSLTVTGDVYTANKSLVERIRAALGMDDDMYGAFKNLSSEYRQGQINTWEYLSYVEQFGLSHLVPELARLCPDAQKQKELIDTYNANLQNKSLQENDGSSRGGKGKGKAVARAQSSAKDSLADDFLASVRKLQLNQKPQEDEVEVLSKGGYRVTKDTFQASAKQVHTNSSSVDVNSTGKSTDRESQSGSDVAKQNLANGASGKQRKKTSKFHRIRLGDSSATALLDLSHRDTSPEATENRTAGDGLPDGVPVRGVWRSGGAHRLFANSNRNA</sequence>
<feature type="compositionally biased region" description="Polar residues" evidence="13">
    <location>
        <begin position="738"/>
        <end position="755"/>
    </location>
</feature>
<dbReference type="SMART" id="SM00355">
    <property type="entry name" value="ZnF_C2H2"/>
    <property type="match status" value="4"/>
</dbReference>
<evidence type="ECO:0000256" key="1">
    <source>
        <dbReference type="ARBA" id="ARBA00000900"/>
    </source>
</evidence>
<dbReference type="GO" id="GO:0061630">
    <property type="term" value="F:ubiquitin protein ligase activity"/>
    <property type="evidence" value="ECO:0007669"/>
    <property type="project" value="UniProtKB-EC"/>
</dbReference>
<comment type="catalytic activity">
    <reaction evidence="1">
        <text>S-ubiquitinyl-[E2 ubiquitin-conjugating enzyme]-L-cysteine + [acceptor protein]-L-lysine = [E2 ubiquitin-conjugating enzyme]-L-cysteine + N(6)-ubiquitinyl-[acceptor protein]-L-lysine.</text>
        <dbReference type="EC" id="2.3.2.27"/>
    </reaction>
</comment>
<dbReference type="PROSITE" id="PS50089">
    <property type="entry name" value="ZF_RING_2"/>
    <property type="match status" value="1"/>
</dbReference>
<evidence type="ECO:0000256" key="10">
    <source>
        <dbReference type="ARBA" id="ARBA00022833"/>
    </source>
</evidence>
<dbReference type="GO" id="GO:0005737">
    <property type="term" value="C:cytoplasm"/>
    <property type="evidence" value="ECO:0007669"/>
    <property type="project" value="UniProtKB-SubCell"/>
</dbReference>
<evidence type="ECO:0000256" key="7">
    <source>
        <dbReference type="ARBA" id="ARBA00022679"/>
    </source>
</evidence>
<evidence type="ECO:0000256" key="13">
    <source>
        <dbReference type="SAM" id="MobiDB-lite"/>
    </source>
</evidence>
<evidence type="ECO:0000256" key="3">
    <source>
        <dbReference type="ARBA" id="ARBA00004906"/>
    </source>
</evidence>
<dbReference type="PANTHER" id="PTHR22938">
    <property type="entry name" value="ZINC FINGER PROTEIN 598"/>
    <property type="match status" value="1"/>
</dbReference>
<reference evidence="15 16" key="1">
    <citation type="journal article" date="2019" name="Nat. Plants">
        <title>Genome sequencing of Musa balbisiana reveals subgenome evolution and function divergence in polyploid bananas.</title>
        <authorList>
            <person name="Yao X."/>
        </authorList>
    </citation>
    <scope>NUCLEOTIDE SEQUENCE [LARGE SCALE GENOMIC DNA]</scope>
    <source>
        <strain evidence="16">cv. DH-PKW</strain>
        <tissue evidence="15">Leaves</tissue>
    </source>
</reference>
<organism evidence="15 16">
    <name type="scientific">Musa balbisiana</name>
    <name type="common">Banana</name>
    <dbReference type="NCBI Taxonomy" id="52838"/>
    <lineage>
        <taxon>Eukaryota</taxon>
        <taxon>Viridiplantae</taxon>
        <taxon>Streptophyta</taxon>
        <taxon>Embryophyta</taxon>
        <taxon>Tracheophyta</taxon>
        <taxon>Spermatophyta</taxon>
        <taxon>Magnoliopsida</taxon>
        <taxon>Liliopsida</taxon>
        <taxon>Zingiberales</taxon>
        <taxon>Musaceae</taxon>
        <taxon>Musa</taxon>
    </lineage>
</organism>
<dbReference type="GO" id="GO:0072344">
    <property type="term" value="P:rescue of stalled ribosome"/>
    <property type="evidence" value="ECO:0007669"/>
    <property type="project" value="InterPro"/>
</dbReference>
<evidence type="ECO:0000256" key="4">
    <source>
        <dbReference type="ARBA" id="ARBA00012483"/>
    </source>
</evidence>
<dbReference type="Pfam" id="PF23202">
    <property type="entry name" value="PAH_ZNF598"/>
    <property type="match status" value="1"/>
</dbReference>
<dbReference type="GO" id="GO:0016567">
    <property type="term" value="P:protein ubiquitination"/>
    <property type="evidence" value="ECO:0007669"/>
    <property type="project" value="TreeGrafter"/>
</dbReference>
<evidence type="ECO:0000313" key="16">
    <source>
        <dbReference type="Proteomes" id="UP000317650"/>
    </source>
</evidence>
<keyword evidence="6" id="KW-0597">Phosphoprotein</keyword>
<dbReference type="InterPro" id="IPR056437">
    <property type="entry name" value="Znf-C2H2_ZNF598/HEL2"/>
</dbReference>
<keyword evidence="9 12" id="KW-0863">Zinc-finger</keyword>
<comment type="similarity">
    <text evidence="11">Belongs to the ZNF598/HEL2 family.</text>
</comment>
<dbReference type="STRING" id="52838.A0A4S8K2Q0"/>
<accession>A0A4S8K2Q0</accession>
<dbReference type="EMBL" id="PYDT01000002">
    <property type="protein sequence ID" value="THU69041.1"/>
    <property type="molecule type" value="Genomic_DNA"/>
</dbReference>
<proteinExistence type="inferred from homology"/>
<dbReference type="GO" id="GO:0008270">
    <property type="term" value="F:zinc ion binding"/>
    <property type="evidence" value="ECO:0007669"/>
    <property type="project" value="UniProtKB-KW"/>
</dbReference>
<evidence type="ECO:0000256" key="8">
    <source>
        <dbReference type="ARBA" id="ARBA00022723"/>
    </source>
</evidence>
<evidence type="ECO:0000256" key="9">
    <source>
        <dbReference type="ARBA" id="ARBA00022771"/>
    </source>
</evidence>
<evidence type="ECO:0000256" key="11">
    <source>
        <dbReference type="ARBA" id="ARBA00035113"/>
    </source>
</evidence>
<dbReference type="PANTHER" id="PTHR22938:SF0">
    <property type="entry name" value="E3 UBIQUITIN-PROTEIN LIGASE ZNF598"/>
    <property type="match status" value="1"/>
</dbReference>
<feature type="compositionally biased region" description="Polar residues" evidence="13">
    <location>
        <begin position="366"/>
        <end position="376"/>
    </location>
</feature>
<evidence type="ECO:0000259" key="14">
    <source>
        <dbReference type="PROSITE" id="PS50089"/>
    </source>
</evidence>
<feature type="compositionally biased region" description="Polar residues" evidence="13">
    <location>
        <begin position="489"/>
        <end position="502"/>
    </location>
</feature>
<feature type="compositionally biased region" description="Polar residues" evidence="13">
    <location>
        <begin position="523"/>
        <end position="533"/>
    </location>
</feature>
<comment type="caution">
    <text evidence="15">The sequence shown here is derived from an EMBL/GenBank/DDBJ whole genome shotgun (WGS) entry which is preliminary data.</text>
</comment>
<keyword evidence="5" id="KW-0963">Cytoplasm</keyword>
<feature type="compositionally biased region" description="Low complexity" evidence="13">
    <location>
        <begin position="381"/>
        <end position="396"/>
    </location>
</feature>
<feature type="domain" description="RING-type" evidence="14">
    <location>
        <begin position="5"/>
        <end position="46"/>
    </location>
</feature>
<keyword evidence="10" id="KW-0862">Zinc</keyword>
<keyword evidence="8" id="KW-0479">Metal-binding</keyword>
<dbReference type="AlphaFoldDB" id="A0A4S8K2Q0"/>
<dbReference type="Pfam" id="PF23230">
    <property type="entry name" value="zf-C2H2_13"/>
    <property type="match status" value="1"/>
</dbReference>
<comment type="pathway">
    <text evidence="3">Protein modification; protein ubiquitination.</text>
</comment>
<evidence type="ECO:0000256" key="12">
    <source>
        <dbReference type="PROSITE-ProRule" id="PRU00175"/>
    </source>
</evidence>
<dbReference type="InterPro" id="IPR057634">
    <property type="entry name" value="PAH_ZNF598/HEL2"/>
</dbReference>
<feature type="compositionally biased region" description="Basic residues" evidence="13">
    <location>
        <begin position="779"/>
        <end position="790"/>
    </location>
</feature>
<feature type="region of interest" description="Disordered" evidence="13">
    <location>
        <begin position="347"/>
        <end position="533"/>
    </location>
</feature>
<feature type="compositionally biased region" description="Polar residues" evidence="13">
    <location>
        <begin position="417"/>
        <end position="428"/>
    </location>
</feature>
<protein>
    <recommendedName>
        <fullName evidence="4">RING-type E3 ubiquitin transferase</fullName>
        <ecNumber evidence="4">2.3.2.27</ecNumber>
    </recommendedName>
</protein>
<evidence type="ECO:0000256" key="6">
    <source>
        <dbReference type="ARBA" id="ARBA00022553"/>
    </source>
</evidence>
<evidence type="ECO:0000256" key="5">
    <source>
        <dbReference type="ARBA" id="ARBA00022490"/>
    </source>
</evidence>
<dbReference type="CDD" id="cd16615">
    <property type="entry name" value="RING-HC_ZNF598"/>
    <property type="match status" value="1"/>
</dbReference>
<name>A0A4S8K2Q0_MUSBA</name>
<feature type="region of interest" description="Disordered" evidence="13">
    <location>
        <begin position="738"/>
        <end position="827"/>
    </location>
</feature>
<feature type="region of interest" description="Disordered" evidence="13">
    <location>
        <begin position="294"/>
        <end position="325"/>
    </location>
</feature>
<dbReference type="InterPro" id="IPR044288">
    <property type="entry name" value="ZNF598/HEL2"/>
</dbReference>
<dbReference type="InterPro" id="IPR001841">
    <property type="entry name" value="Znf_RING"/>
</dbReference>
<evidence type="ECO:0000313" key="15">
    <source>
        <dbReference type="EMBL" id="THU69041.1"/>
    </source>
</evidence>
<feature type="region of interest" description="Disordered" evidence="13">
    <location>
        <begin position="667"/>
        <end position="691"/>
    </location>
</feature>
<evidence type="ECO:0000256" key="2">
    <source>
        <dbReference type="ARBA" id="ARBA00004496"/>
    </source>
</evidence>
<dbReference type="GO" id="GO:0043022">
    <property type="term" value="F:ribosome binding"/>
    <property type="evidence" value="ECO:0007669"/>
    <property type="project" value="TreeGrafter"/>
</dbReference>
<keyword evidence="16" id="KW-1185">Reference proteome</keyword>
<keyword evidence="7" id="KW-0808">Transferase</keyword>